<keyword evidence="1" id="KW-1133">Transmembrane helix</keyword>
<evidence type="ECO:0000313" key="3">
    <source>
        <dbReference type="Proteomes" id="UP000245207"/>
    </source>
</evidence>
<dbReference type="EMBL" id="PKPP01014615">
    <property type="protein sequence ID" value="PWA39474.1"/>
    <property type="molecule type" value="Genomic_DNA"/>
</dbReference>
<evidence type="ECO:0000313" key="2">
    <source>
        <dbReference type="EMBL" id="PWA39474.1"/>
    </source>
</evidence>
<keyword evidence="1" id="KW-0812">Transmembrane</keyword>
<dbReference type="AlphaFoldDB" id="A0A2U1KRT1"/>
<protein>
    <submittedName>
        <fullName evidence="2">Uncharacterized protein</fullName>
    </submittedName>
</protein>
<comment type="caution">
    <text evidence="2">The sequence shown here is derived from an EMBL/GenBank/DDBJ whole genome shotgun (WGS) entry which is preliminary data.</text>
</comment>
<keyword evidence="1" id="KW-0472">Membrane</keyword>
<proteinExistence type="predicted"/>
<gene>
    <name evidence="2" type="ORF">CTI12_AA570200</name>
</gene>
<feature type="transmembrane region" description="Helical" evidence="1">
    <location>
        <begin position="20"/>
        <end position="41"/>
    </location>
</feature>
<evidence type="ECO:0000256" key="1">
    <source>
        <dbReference type="SAM" id="Phobius"/>
    </source>
</evidence>
<accession>A0A2U1KRT1</accession>
<reference evidence="2 3" key="1">
    <citation type="journal article" date="2018" name="Mol. Plant">
        <title>The genome of Artemisia annua provides insight into the evolution of Asteraceae family and artemisinin biosynthesis.</title>
        <authorList>
            <person name="Shen Q."/>
            <person name="Zhang L."/>
            <person name="Liao Z."/>
            <person name="Wang S."/>
            <person name="Yan T."/>
            <person name="Shi P."/>
            <person name="Liu M."/>
            <person name="Fu X."/>
            <person name="Pan Q."/>
            <person name="Wang Y."/>
            <person name="Lv Z."/>
            <person name="Lu X."/>
            <person name="Zhang F."/>
            <person name="Jiang W."/>
            <person name="Ma Y."/>
            <person name="Chen M."/>
            <person name="Hao X."/>
            <person name="Li L."/>
            <person name="Tang Y."/>
            <person name="Lv G."/>
            <person name="Zhou Y."/>
            <person name="Sun X."/>
            <person name="Brodelius P.E."/>
            <person name="Rose J.K.C."/>
            <person name="Tang K."/>
        </authorList>
    </citation>
    <scope>NUCLEOTIDE SEQUENCE [LARGE SCALE GENOMIC DNA]</scope>
    <source>
        <strain evidence="3">cv. Huhao1</strain>
        <tissue evidence="2">Leaf</tissue>
    </source>
</reference>
<sequence>MFLSLVITYYLGNFNNKYRLNMVYIIPLTPLSLISVVGILARTDNREEGHGTCVPVLDRSRTTFSVTALRFLAVGA</sequence>
<organism evidence="2 3">
    <name type="scientific">Artemisia annua</name>
    <name type="common">Sweet wormwood</name>
    <dbReference type="NCBI Taxonomy" id="35608"/>
    <lineage>
        <taxon>Eukaryota</taxon>
        <taxon>Viridiplantae</taxon>
        <taxon>Streptophyta</taxon>
        <taxon>Embryophyta</taxon>
        <taxon>Tracheophyta</taxon>
        <taxon>Spermatophyta</taxon>
        <taxon>Magnoliopsida</taxon>
        <taxon>eudicotyledons</taxon>
        <taxon>Gunneridae</taxon>
        <taxon>Pentapetalae</taxon>
        <taxon>asterids</taxon>
        <taxon>campanulids</taxon>
        <taxon>Asterales</taxon>
        <taxon>Asteraceae</taxon>
        <taxon>Asteroideae</taxon>
        <taxon>Anthemideae</taxon>
        <taxon>Artemisiinae</taxon>
        <taxon>Artemisia</taxon>
    </lineage>
</organism>
<dbReference type="Proteomes" id="UP000245207">
    <property type="component" value="Unassembled WGS sequence"/>
</dbReference>
<keyword evidence="3" id="KW-1185">Reference proteome</keyword>
<name>A0A2U1KRT1_ARTAN</name>